<proteinExistence type="predicted"/>
<keyword evidence="2" id="KW-1185">Reference proteome</keyword>
<sequence length="142" mass="14539">MSVPEVGQSAARQLYTAATAGGENSFTLAEDVALRLAQACDTLVADLEAARDGGHRIAETHGTAGFPDLPTGHALAAGFRGKAVQYLETLTALQEAALRFKAAYLAAGGRLAEADLANRAALAVVAAHPGLGPDHHDEDSHG</sequence>
<protein>
    <submittedName>
        <fullName evidence="1">Uncharacterized protein</fullName>
    </submittedName>
</protein>
<reference evidence="1 2" key="1">
    <citation type="submission" date="2024-06" db="EMBL/GenBank/DDBJ databases">
        <title>The Natural Products Discovery Center: Release of the First 8490 Sequenced Strains for Exploring Actinobacteria Biosynthetic Diversity.</title>
        <authorList>
            <person name="Kalkreuter E."/>
            <person name="Kautsar S.A."/>
            <person name="Yang D."/>
            <person name="Bader C.D."/>
            <person name="Teijaro C.N."/>
            <person name="Fluegel L."/>
            <person name="Davis C.M."/>
            <person name="Simpson J.R."/>
            <person name="Lauterbach L."/>
            <person name="Steele A.D."/>
            <person name="Gui C."/>
            <person name="Meng S."/>
            <person name="Li G."/>
            <person name="Viehrig K."/>
            <person name="Ye F."/>
            <person name="Su P."/>
            <person name="Kiefer A.F."/>
            <person name="Nichols A."/>
            <person name="Cepeda A.J."/>
            <person name="Yan W."/>
            <person name="Fan B."/>
            <person name="Jiang Y."/>
            <person name="Adhikari A."/>
            <person name="Zheng C.-J."/>
            <person name="Schuster L."/>
            <person name="Cowan T.M."/>
            <person name="Smanski M.J."/>
            <person name="Chevrette M.G."/>
            <person name="De Carvalho L.P.S."/>
            <person name="Shen B."/>
        </authorList>
    </citation>
    <scope>NUCLEOTIDE SEQUENCE [LARGE SCALE GENOMIC DNA]</scope>
    <source>
        <strain evidence="1 2">NPDC019708</strain>
    </source>
</reference>
<dbReference type="RefSeq" id="WP_030524611.1">
    <property type="nucleotide sequence ID" value="NZ_JBEXYG010000035.1"/>
</dbReference>
<accession>A0ABV2X2C8</accession>
<name>A0ABV2X2C8_9NOCA</name>
<gene>
    <name evidence="1" type="ORF">ABZ510_36380</name>
</gene>
<evidence type="ECO:0000313" key="2">
    <source>
        <dbReference type="Proteomes" id="UP001550628"/>
    </source>
</evidence>
<dbReference type="EMBL" id="JBEYBF010000063">
    <property type="protein sequence ID" value="MEU1957312.1"/>
    <property type="molecule type" value="Genomic_DNA"/>
</dbReference>
<evidence type="ECO:0000313" key="1">
    <source>
        <dbReference type="EMBL" id="MEU1957312.1"/>
    </source>
</evidence>
<comment type="caution">
    <text evidence="1">The sequence shown here is derived from an EMBL/GenBank/DDBJ whole genome shotgun (WGS) entry which is preliminary data.</text>
</comment>
<dbReference type="Proteomes" id="UP001550628">
    <property type="component" value="Unassembled WGS sequence"/>
</dbReference>
<organism evidence="1 2">
    <name type="scientific">Nocardia rhamnosiphila</name>
    <dbReference type="NCBI Taxonomy" id="426716"/>
    <lineage>
        <taxon>Bacteria</taxon>
        <taxon>Bacillati</taxon>
        <taxon>Actinomycetota</taxon>
        <taxon>Actinomycetes</taxon>
        <taxon>Mycobacteriales</taxon>
        <taxon>Nocardiaceae</taxon>
        <taxon>Nocardia</taxon>
    </lineage>
</organism>
<dbReference type="GeneID" id="96248169"/>